<dbReference type="Gene3D" id="6.10.10.120">
    <property type="entry name" value="Antitoxin ParD1-like"/>
    <property type="match status" value="1"/>
</dbReference>
<dbReference type="AlphaFoldDB" id="A0A139XBV7"/>
<keyword evidence="4" id="KW-1185">Reference proteome</keyword>
<reference evidence="3 4" key="1">
    <citation type="journal article" date="2013" name="Genome Biol. Evol.">
        <title>Genomes of Stigonematalean cyanobacteria (subsection V) and the evolution of oxygenic photosynthesis from prokaryotes to plastids.</title>
        <authorList>
            <person name="Dagan T."/>
            <person name="Roettger M."/>
            <person name="Stucken K."/>
            <person name="Landan G."/>
            <person name="Koch R."/>
            <person name="Major P."/>
            <person name="Gould S.B."/>
            <person name="Goremykin V.V."/>
            <person name="Rippka R."/>
            <person name="Tandeau de Marsac N."/>
            <person name="Gugger M."/>
            <person name="Lockhart P.J."/>
            <person name="Allen J.F."/>
            <person name="Brune I."/>
            <person name="Maus I."/>
            <person name="Puhler A."/>
            <person name="Martin W.F."/>
        </authorList>
    </citation>
    <scope>NUCLEOTIDE SEQUENCE [LARGE SCALE GENOMIC DNA]</scope>
    <source>
        <strain evidence="3 4">PCC 7110</strain>
    </source>
</reference>
<evidence type="ECO:0000313" key="4">
    <source>
        <dbReference type="Proteomes" id="UP000076925"/>
    </source>
</evidence>
<evidence type="ECO:0000313" key="3">
    <source>
        <dbReference type="EMBL" id="KYC42174.1"/>
    </source>
</evidence>
<dbReference type="NCBIfam" id="TIGR02606">
    <property type="entry name" value="antidote_CC2985"/>
    <property type="match status" value="1"/>
</dbReference>
<evidence type="ECO:0000256" key="1">
    <source>
        <dbReference type="ARBA" id="ARBA00008580"/>
    </source>
</evidence>
<dbReference type="InterPro" id="IPR010985">
    <property type="entry name" value="Ribbon_hlx_hlx"/>
</dbReference>
<comment type="caution">
    <text evidence="3">The sequence shown here is derived from an EMBL/GenBank/DDBJ whole genome shotgun (WGS) entry which is preliminary data.</text>
</comment>
<proteinExistence type="inferred from homology"/>
<dbReference type="SUPFAM" id="SSF47598">
    <property type="entry name" value="Ribbon-helix-helix"/>
    <property type="match status" value="1"/>
</dbReference>
<dbReference type="STRING" id="128403.WA1_19485"/>
<dbReference type="PANTHER" id="PTHR36582:SF2">
    <property type="entry name" value="ANTITOXIN PARD"/>
    <property type="match status" value="1"/>
</dbReference>
<dbReference type="Proteomes" id="UP000076925">
    <property type="component" value="Unassembled WGS sequence"/>
</dbReference>
<dbReference type="EMBL" id="ANNX02000020">
    <property type="protein sequence ID" value="KYC42174.1"/>
    <property type="molecule type" value="Genomic_DNA"/>
</dbReference>
<dbReference type="InterPro" id="IPR038296">
    <property type="entry name" value="ParD_sf"/>
</dbReference>
<dbReference type="RefSeq" id="WP_017741890.1">
    <property type="nucleotide sequence ID" value="NZ_KQ976354.1"/>
</dbReference>
<name>A0A139XBV7_9CYAN</name>
<dbReference type="PANTHER" id="PTHR36582">
    <property type="entry name" value="ANTITOXIN PARD"/>
    <property type="match status" value="1"/>
</dbReference>
<dbReference type="Pfam" id="PF03693">
    <property type="entry name" value="ParD_antitoxin"/>
    <property type="match status" value="1"/>
</dbReference>
<gene>
    <name evidence="3" type="ORF">WA1_19485</name>
</gene>
<keyword evidence="2" id="KW-1277">Toxin-antitoxin system</keyword>
<organism evidence="3 4">
    <name type="scientific">Scytonema hofmannii PCC 7110</name>
    <dbReference type="NCBI Taxonomy" id="128403"/>
    <lineage>
        <taxon>Bacteria</taxon>
        <taxon>Bacillati</taxon>
        <taxon>Cyanobacteriota</taxon>
        <taxon>Cyanophyceae</taxon>
        <taxon>Nostocales</taxon>
        <taxon>Scytonemataceae</taxon>
        <taxon>Scytonema</taxon>
    </lineage>
</organism>
<accession>A0A139XBV7</accession>
<evidence type="ECO:0000256" key="2">
    <source>
        <dbReference type="ARBA" id="ARBA00022649"/>
    </source>
</evidence>
<dbReference type="OrthoDB" id="517705at2"/>
<comment type="similarity">
    <text evidence="1">Belongs to the ParD antitoxin family.</text>
</comment>
<protein>
    <submittedName>
        <fullName evidence="3">CopG family transcriptional regulator</fullName>
    </submittedName>
</protein>
<sequence>MDIPLTPVLEQLINEKVNSGRYYSASEVIGEALRLLDERDRTQEERLAELKGKIRVGIEASERGEVIDGEEFFAELEENIQRIEAEMEQTKAS</sequence>
<dbReference type="InterPro" id="IPR022789">
    <property type="entry name" value="ParD"/>
</dbReference>
<dbReference type="GO" id="GO:0006355">
    <property type="term" value="P:regulation of DNA-templated transcription"/>
    <property type="evidence" value="ECO:0007669"/>
    <property type="project" value="InterPro"/>
</dbReference>